<dbReference type="EC" id="3.1.3.48" evidence="2"/>
<dbReference type="PIRSF" id="PIRSF000941">
    <property type="entry name" value="DUSP12"/>
    <property type="match status" value="1"/>
</dbReference>
<accession>A0AAN8RVT9</accession>
<dbReference type="InterPro" id="IPR016278">
    <property type="entry name" value="DUSP12"/>
</dbReference>
<dbReference type="InterPro" id="IPR029021">
    <property type="entry name" value="Prot-tyrosine_phosphatase-like"/>
</dbReference>
<feature type="active site" description="Phosphocysteine intermediate" evidence="5">
    <location>
        <position position="128"/>
    </location>
</feature>
<evidence type="ECO:0000259" key="7">
    <source>
        <dbReference type="PROSITE" id="PS50056"/>
    </source>
</evidence>
<dbReference type="InterPro" id="IPR016130">
    <property type="entry name" value="Tyr_Pase_AS"/>
</dbReference>
<dbReference type="PROSITE" id="PS00383">
    <property type="entry name" value="TYR_PHOSPHATASE_1"/>
    <property type="match status" value="1"/>
</dbReference>
<keyword evidence="9" id="KW-1185">Reference proteome</keyword>
<evidence type="ECO:0000259" key="6">
    <source>
        <dbReference type="PROSITE" id="PS50054"/>
    </source>
</evidence>
<feature type="domain" description="Tyrosine specific protein phosphatases" evidence="7">
    <location>
        <begin position="104"/>
        <end position="163"/>
    </location>
</feature>
<sequence length="345" mass="38729">MSLNPATLNIKDLELKTGASAGELLKKLRSFREKHGGMDRIADTQLYISGMFVLRRTDLLEAANITHVVSVLRGRLDQSQVEKYASAGRHLHIEVNDDDDENLIEYFQTSNAFIDKAIQEGGGVLVHCAMGISRSATICAAYLIYKRQIPAEIALEILKQSRPIICPNFAFRKQLDIYSENLEQAIKNLDDVPAYQRYLYRKEVELSRLAHKAPTINHYAEDESREAADMQLKCRKCRRTLALSSSFVDHYAASPPVASSSRDRILTAVGLNKSNCQHHFLDPVVWMKPELEKGEMEGKLECPKCSSKVGSYAWHGMKCSCGIWVTPAISLAKSKVDESRPRSTL</sequence>
<dbReference type="SMART" id="SM00195">
    <property type="entry name" value="DSPc"/>
    <property type="match status" value="1"/>
</dbReference>
<dbReference type="GO" id="GO:0004725">
    <property type="term" value="F:protein tyrosine phosphatase activity"/>
    <property type="evidence" value="ECO:0007669"/>
    <property type="project" value="UniProtKB-EC"/>
</dbReference>
<evidence type="ECO:0000256" key="2">
    <source>
        <dbReference type="ARBA" id="ARBA00013064"/>
    </source>
</evidence>
<keyword evidence="3" id="KW-0378">Hydrolase</keyword>
<dbReference type="GO" id="GO:0005634">
    <property type="term" value="C:nucleus"/>
    <property type="evidence" value="ECO:0007669"/>
    <property type="project" value="TreeGrafter"/>
</dbReference>
<dbReference type="EMBL" id="JAVHJM010000008">
    <property type="protein sequence ID" value="KAK6508353.1"/>
    <property type="molecule type" value="Genomic_DNA"/>
</dbReference>
<dbReference type="AlphaFoldDB" id="A0AAN8RVT9"/>
<protein>
    <recommendedName>
        <fullName evidence="2">protein-tyrosine-phosphatase</fullName>
        <ecNumber evidence="2">3.1.3.48</ecNumber>
    </recommendedName>
</protein>
<dbReference type="PANTHER" id="PTHR45848:SF4">
    <property type="entry name" value="DUAL SPECIFICITY PROTEIN PHOSPHATASE 12"/>
    <property type="match status" value="1"/>
</dbReference>
<dbReference type="SUPFAM" id="SSF52799">
    <property type="entry name" value="(Phosphotyrosine protein) phosphatases II"/>
    <property type="match status" value="1"/>
</dbReference>
<comment type="caution">
    <text evidence="8">The sequence shown here is derived from an EMBL/GenBank/DDBJ whole genome shotgun (WGS) entry which is preliminary data.</text>
</comment>
<dbReference type="PROSITE" id="PS50056">
    <property type="entry name" value="TYR_PHOSPHATASE_2"/>
    <property type="match status" value="1"/>
</dbReference>
<dbReference type="PANTHER" id="PTHR45848">
    <property type="entry name" value="DUAL SPECIFICITY PROTEIN PHOSPHATASE 12 FAMILY MEMBER"/>
    <property type="match status" value="1"/>
</dbReference>
<dbReference type="InterPro" id="IPR000340">
    <property type="entry name" value="Dual-sp_phosphatase_cat-dom"/>
</dbReference>
<dbReference type="Gene3D" id="3.90.190.10">
    <property type="entry name" value="Protein tyrosine phosphatase superfamily"/>
    <property type="match status" value="1"/>
</dbReference>
<name>A0AAN8RVT9_9PEZI</name>
<gene>
    <name evidence="8" type="primary">YVH1</name>
    <name evidence="8" type="ORF">TWF506_010447</name>
</gene>
<feature type="domain" description="Tyrosine-protein phosphatase" evidence="6">
    <location>
        <begin position="37"/>
        <end position="184"/>
    </location>
</feature>
<evidence type="ECO:0000313" key="8">
    <source>
        <dbReference type="EMBL" id="KAK6508353.1"/>
    </source>
</evidence>
<evidence type="ECO:0000256" key="3">
    <source>
        <dbReference type="ARBA" id="ARBA00022801"/>
    </source>
</evidence>
<dbReference type="InterPro" id="IPR020422">
    <property type="entry name" value="TYR_PHOSPHATASE_DUAL_dom"/>
</dbReference>
<reference evidence="8 9" key="1">
    <citation type="submission" date="2019-10" db="EMBL/GenBank/DDBJ databases">
        <authorList>
            <person name="Palmer J.M."/>
        </authorList>
    </citation>
    <scope>NUCLEOTIDE SEQUENCE [LARGE SCALE GENOMIC DNA]</scope>
    <source>
        <strain evidence="8 9">TWF506</strain>
    </source>
</reference>
<evidence type="ECO:0000313" key="9">
    <source>
        <dbReference type="Proteomes" id="UP001307849"/>
    </source>
</evidence>
<evidence type="ECO:0000256" key="5">
    <source>
        <dbReference type="PIRSR" id="PIRSR000941-50"/>
    </source>
</evidence>
<keyword evidence="4" id="KW-0904">Protein phosphatase</keyword>
<dbReference type="Proteomes" id="UP001307849">
    <property type="component" value="Unassembled WGS sequence"/>
</dbReference>
<dbReference type="Pfam" id="PF00782">
    <property type="entry name" value="DSPc"/>
    <property type="match status" value="1"/>
</dbReference>
<comment type="similarity">
    <text evidence="1">Belongs to the protein-tyrosine phosphatase family. Non-receptor class dual specificity subfamily.</text>
</comment>
<dbReference type="PROSITE" id="PS50054">
    <property type="entry name" value="TYR_PHOSPHATASE_DUAL"/>
    <property type="match status" value="1"/>
</dbReference>
<evidence type="ECO:0000256" key="1">
    <source>
        <dbReference type="ARBA" id="ARBA00008601"/>
    </source>
</evidence>
<dbReference type="InterPro" id="IPR000387">
    <property type="entry name" value="Tyr_Pase_dom"/>
</dbReference>
<evidence type="ECO:0000256" key="4">
    <source>
        <dbReference type="ARBA" id="ARBA00022912"/>
    </source>
</evidence>
<dbReference type="GO" id="GO:0008138">
    <property type="term" value="F:protein tyrosine/serine/threonine phosphatase activity"/>
    <property type="evidence" value="ECO:0007669"/>
    <property type="project" value="InterPro"/>
</dbReference>
<organism evidence="8 9">
    <name type="scientific">Arthrobotrys conoides</name>
    <dbReference type="NCBI Taxonomy" id="74498"/>
    <lineage>
        <taxon>Eukaryota</taxon>
        <taxon>Fungi</taxon>
        <taxon>Dikarya</taxon>
        <taxon>Ascomycota</taxon>
        <taxon>Pezizomycotina</taxon>
        <taxon>Orbiliomycetes</taxon>
        <taxon>Orbiliales</taxon>
        <taxon>Orbiliaceae</taxon>
        <taxon>Arthrobotrys</taxon>
    </lineage>
</organism>
<proteinExistence type="inferred from homology"/>